<evidence type="ECO:0000259" key="11">
    <source>
        <dbReference type="Pfam" id="PF02885"/>
    </source>
</evidence>
<keyword evidence="4 9" id="KW-0808">Transferase</keyword>
<dbReference type="Gene3D" id="1.20.970.10">
    <property type="entry name" value="Transferase, Pyrimidine Nucleoside Phosphorylase, Chain C"/>
    <property type="match status" value="1"/>
</dbReference>
<dbReference type="AlphaFoldDB" id="A0A1H0S9Z0"/>
<evidence type="ECO:0000256" key="4">
    <source>
        <dbReference type="ARBA" id="ARBA00022679"/>
    </source>
</evidence>
<dbReference type="FunFam" id="3.40.1030.10:FF:000002">
    <property type="entry name" value="Anthranilate phosphoribosyltransferase"/>
    <property type="match status" value="1"/>
</dbReference>
<dbReference type="InterPro" id="IPR000312">
    <property type="entry name" value="Glycosyl_Trfase_fam3"/>
</dbReference>
<feature type="binding site" evidence="9">
    <location>
        <position position="87"/>
    </location>
    <ligand>
        <name>5-phospho-alpha-D-ribose 1-diphosphate</name>
        <dbReference type="ChEBI" id="CHEBI:58017"/>
    </ligand>
</feature>
<comment type="function">
    <text evidence="9">Catalyzes the transfer of the phosphoribosyl group of 5-phosphorylribose-1-pyrophosphate (PRPP) to anthranilate to yield N-(5'-phosphoribosyl)-anthranilate (PRA).</text>
</comment>
<feature type="binding site" evidence="9">
    <location>
        <begin position="82"/>
        <end position="83"/>
    </location>
    <ligand>
        <name>5-phospho-alpha-D-ribose 1-diphosphate</name>
        <dbReference type="ChEBI" id="CHEBI:58017"/>
    </ligand>
</feature>
<name>A0A1H0S9Z0_HALAD</name>
<evidence type="ECO:0000313" key="13">
    <source>
        <dbReference type="Proteomes" id="UP000198860"/>
    </source>
</evidence>
<comment type="similarity">
    <text evidence="9">Belongs to the anthranilate phosphoribosyltransferase family.</text>
</comment>
<dbReference type="STRING" id="240303.SAMN05421677_11784"/>
<proteinExistence type="inferred from homology"/>
<dbReference type="SUPFAM" id="SSF47648">
    <property type="entry name" value="Nucleoside phosphorylase/phosphoribosyltransferase N-terminal domain"/>
    <property type="match status" value="1"/>
</dbReference>
<evidence type="ECO:0000256" key="2">
    <source>
        <dbReference type="ARBA" id="ARBA00022605"/>
    </source>
</evidence>
<comment type="cofactor">
    <cofactor evidence="9">
        <name>Mg(2+)</name>
        <dbReference type="ChEBI" id="CHEBI:18420"/>
    </cofactor>
    <text evidence="9">Binds 2 magnesium ions per monomer.</text>
</comment>
<keyword evidence="13" id="KW-1185">Reference proteome</keyword>
<protein>
    <recommendedName>
        <fullName evidence="9">Anthranilate phosphoribosyltransferase</fullName>
        <ecNumber evidence="9">2.4.2.18</ecNumber>
    </recommendedName>
</protein>
<feature type="binding site" evidence="9">
    <location>
        <begin position="107"/>
        <end position="115"/>
    </location>
    <ligand>
        <name>5-phospho-alpha-D-ribose 1-diphosphate</name>
        <dbReference type="ChEBI" id="CHEBI:58017"/>
    </ligand>
</feature>
<dbReference type="SUPFAM" id="SSF52418">
    <property type="entry name" value="Nucleoside phosphorylase/phosphoribosyltransferase catalytic domain"/>
    <property type="match status" value="1"/>
</dbReference>
<dbReference type="EC" id="2.4.2.18" evidence="9"/>
<feature type="binding site" evidence="9">
    <location>
        <position position="225"/>
    </location>
    <ligand>
        <name>Mg(2+)</name>
        <dbReference type="ChEBI" id="CHEBI:18420"/>
        <label>2</label>
    </ligand>
</feature>
<evidence type="ECO:0000256" key="1">
    <source>
        <dbReference type="ARBA" id="ARBA00004907"/>
    </source>
</evidence>
<dbReference type="InterPro" id="IPR035902">
    <property type="entry name" value="Nuc_phospho_transferase"/>
</dbReference>
<feature type="binding site" evidence="9">
    <location>
        <position position="225"/>
    </location>
    <ligand>
        <name>Mg(2+)</name>
        <dbReference type="ChEBI" id="CHEBI:18420"/>
        <label>1</label>
    </ligand>
</feature>
<keyword evidence="9" id="KW-0460">Magnesium</keyword>
<comment type="pathway">
    <text evidence="1 9">Amino-acid biosynthesis; L-tryptophan biosynthesis; L-tryptophan from chorismate: step 2/5.</text>
</comment>
<accession>A0A1H0S9Z0</accession>
<sequence length="340" mass="36755">MKDTLSKVVAGEEMTEQEAFETMDRIMKGEATTGQLMSMLSVMRYRGETVEEMTGFVRAMRENMTKMDTNDPSIVDTCGTGGDGASTFNISTAVSIVLASMGVKVAKHGNRKVSSKSGSADVLEKLGVPIDTTPEQGAQALSQKGMTFMFAPLYHKAMKHAGPARQELGFRTIFNLLGPMSNPANAKRQLIGIYDTNYAEKMAETLKKLGSTHVLLATGRDGLDEITVTGKSDLVELKNGEITRFTVSPEDFGLPLGNLSDIRISKTEESARIIKDVLYGRSNESAASIVTLNAAAGLYVAGKAADLQEGVHLVQKAISEGVTSKYYESIVNEKENRQYA</sequence>
<dbReference type="OrthoDB" id="9806430at2"/>
<dbReference type="GO" id="GO:0004048">
    <property type="term" value="F:anthranilate phosphoribosyltransferase activity"/>
    <property type="evidence" value="ECO:0007669"/>
    <property type="project" value="UniProtKB-UniRule"/>
</dbReference>
<dbReference type="RefSeq" id="WP_089653899.1">
    <property type="nucleotide sequence ID" value="NZ_FNIZ01000017.1"/>
</dbReference>
<dbReference type="GO" id="GO:0000162">
    <property type="term" value="P:L-tryptophan biosynthetic process"/>
    <property type="evidence" value="ECO:0007669"/>
    <property type="project" value="UniProtKB-UniRule"/>
</dbReference>
<dbReference type="HAMAP" id="MF_00211">
    <property type="entry name" value="TrpD"/>
    <property type="match status" value="1"/>
</dbReference>
<comment type="caution">
    <text evidence="9">Lacks conserved residue(s) required for the propagation of feature annotation.</text>
</comment>
<evidence type="ECO:0000259" key="10">
    <source>
        <dbReference type="Pfam" id="PF00591"/>
    </source>
</evidence>
<dbReference type="InterPro" id="IPR017459">
    <property type="entry name" value="Glycosyl_Trfase_fam3_N_dom"/>
</dbReference>
<comment type="catalytic activity">
    <reaction evidence="7 9">
        <text>N-(5-phospho-beta-D-ribosyl)anthranilate + diphosphate = 5-phospho-alpha-D-ribose 1-diphosphate + anthranilate</text>
        <dbReference type="Rhea" id="RHEA:11768"/>
        <dbReference type="ChEBI" id="CHEBI:16567"/>
        <dbReference type="ChEBI" id="CHEBI:18277"/>
        <dbReference type="ChEBI" id="CHEBI:33019"/>
        <dbReference type="ChEBI" id="CHEBI:58017"/>
        <dbReference type="EC" id="2.4.2.18"/>
    </reaction>
</comment>
<dbReference type="Gene3D" id="3.40.1030.10">
    <property type="entry name" value="Nucleoside phosphorylase/phosphoribosyltransferase catalytic domain"/>
    <property type="match status" value="1"/>
</dbReference>
<evidence type="ECO:0000256" key="7">
    <source>
        <dbReference type="ARBA" id="ARBA00052328"/>
    </source>
</evidence>
<evidence type="ECO:0000256" key="6">
    <source>
        <dbReference type="ARBA" id="ARBA00023141"/>
    </source>
</evidence>
<evidence type="ECO:0000313" key="12">
    <source>
        <dbReference type="EMBL" id="SDP38570.1"/>
    </source>
</evidence>
<keyword evidence="5 9" id="KW-0822">Tryptophan biosynthesis</keyword>
<keyword evidence="2 9" id="KW-0028">Amino-acid biosynthesis</keyword>
<dbReference type="Proteomes" id="UP000198860">
    <property type="component" value="Unassembled WGS sequence"/>
</dbReference>
<organism evidence="12 13">
    <name type="scientific">Halobacillus aidingensis</name>
    <dbReference type="NCBI Taxonomy" id="240303"/>
    <lineage>
        <taxon>Bacteria</taxon>
        <taxon>Bacillati</taxon>
        <taxon>Bacillota</taxon>
        <taxon>Bacilli</taxon>
        <taxon>Bacillales</taxon>
        <taxon>Bacillaceae</taxon>
        <taxon>Halobacillus</taxon>
    </lineage>
</organism>
<feature type="binding site" evidence="9">
    <location>
        <position position="119"/>
    </location>
    <ligand>
        <name>5-phospho-alpha-D-ribose 1-diphosphate</name>
        <dbReference type="ChEBI" id="CHEBI:58017"/>
    </ligand>
</feature>
<gene>
    <name evidence="9" type="primary">trpD</name>
    <name evidence="12" type="ORF">SAMN05421677_11784</name>
</gene>
<dbReference type="InterPro" id="IPR036320">
    <property type="entry name" value="Glycosyl_Trfase_fam3_N_dom_sf"/>
</dbReference>
<evidence type="ECO:0000256" key="8">
    <source>
        <dbReference type="ARBA" id="ARBA00061188"/>
    </source>
</evidence>
<dbReference type="GO" id="GO:0005829">
    <property type="term" value="C:cytosol"/>
    <property type="evidence" value="ECO:0007669"/>
    <property type="project" value="TreeGrafter"/>
</dbReference>
<comment type="similarity">
    <text evidence="8">In the C-terminal section; belongs to the anthranilate phosphoribosyltransferase family.</text>
</comment>
<feature type="binding site" evidence="9">
    <location>
        <begin position="89"/>
        <end position="92"/>
    </location>
    <ligand>
        <name>5-phospho-alpha-D-ribose 1-diphosphate</name>
        <dbReference type="ChEBI" id="CHEBI:58017"/>
    </ligand>
</feature>
<reference evidence="13" key="1">
    <citation type="submission" date="2016-10" db="EMBL/GenBank/DDBJ databases">
        <authorList>
            <person name="Varghese N."/>
            <person name="Submissions S."/>
        </authorList>
    </citation>
    <scope>NUCLEOTIDE SEQUENCE [LARGE SCALE GENOMIC DNA]</scope>
    <source>
        <strain evidence="13">CGMCC 1.3703</strain>
    </source>
</reference>
<dbReference type="GO" id="GO:0000287">
    <property type="term" value="F:magnesium ion binding"/>
    <property type="evidence" value="ECO:0007669"/>
    <property type="project" value="UniProtKB-UniRule"/>
</dbReference>
<feature type="binding site" evidence="9">
    <location>
        <position position="110"/>
    </location>
    <ligand>
        <name>anthranilate</name>
        <dbReference type="ChEBI" id="CHEBI:16567"/>
        <label>1</label>
    </ligand>
</feature>
<evidence type="ECO:0000256" key="9">
    <source>
        <dbReference type="HAMAP-Rule" id="MF_00211"/>
    </source>
</evidence>
<dbReference type="NCBIfam" id="TIGR01245">
    <property type="entry name" value="trpD"/>
    <property type="match status" value="1"/>
</dbReference>
<feature type="binding site" evidence="9">
    <location>
        <position position="91"/>
    </location>
    <ligand>
        <name>Mg(2+)</name>
        <dbReference type="ChEBI" id="CHEBI:18420"/>
        <label>1</label>
    </ligand>
</feature>
<feature type="binding site" evidence="9">
    <location>
        <position position="79"/>
    </location>
    <ligand>
        <name>anthranilate</name>
        <dbReference type="ChEBI" id="CHEBI:16567"/>
        <label>1</label>
    </ligand>
</feature>
<dbReference type="Pfam" id="PF02885">
    <property type="entry name" value="Glycos_trans_3N"/>
    <property type="match status" value="1"/>
</dbReference>
<comment type="subunit">
    <text evidence="9">Homodimer.</text>
</comment>
<feature type="domain" description="Glycosyl transferase family 3" evidence="10">
    <location>
        <begin position="72"/>
        <end position="322"/>
    </location>
</feature>
<feature type="domain" description="Glycosyl transferase family 3 N-terminal" evidence="11">
    <location>
        <begin position="2"/>
        <end position="63"/>
    </location>
</feature>
<evidence type="ECO:0000256" key="3">
    <source>
        <dbReference type="ARBA" id="ARBA00022676"/>
    </source>
</evidence>
<dbReference type="PANTHER" id="PTHR43285:SF2">
    <property type="entry name" value="ANTHRANILATE PHOSPHORIBOSYLTRANSFERASE"/>
    <property type="match status" value="1"/>
</dbReference>
<feature type="binding site" evidence="9">
    <location>
        <position position="79"/>
    </location>
    <ligand>
        <name>5-phospho-alpha-D-ribose 1-diphosphate</name>
        <dbReference type="ChEBI" id="CHEBI:58017"/>
    </ligand>
</feature>
<evidence type="ECO:0000256" key="5">
    <source>
        <dbReference type="ARBA" id="ARBA00022822"/>
    </source>
</evidence>
<dbReference type="EMBL" id="FNIZ01000017">
    <property type="protein sequence ID" value="SDP38570.1"/>
    <property type="molecule type" value="Genomic_DNA"/>
</dbReference>
<keyword evidence="9" id="KW-0479">Metal-binding</keyword>
<dbReference type="PANTHER" id="PTHR43285">
    <property type="entry name" value="ANTHRANILATE PHOSPHORIBOSYLTRANSFERASE"/>
    <property type="match status" value="1"/>
</dbReference>
<keyword evidence="6 9" id="KW-0057">Aromatic amino acid biosynthesis</keyword>
<keyword evidence="3 9" id="KW-0328">Glycosyltransferase</keyword>
<dbReference type="Pfam" id="PF00591">
    <property type="entry name" value="Glycos_transf_3"/>
    <property type="match status" value="1"/>
</dbReference>
<dbReference type="InterPro" id="IPR005940">
    <property type="entry name" value="Anthranilate_Pribosyl_Tfrase"/>
</dbReference>
<feature type="binding site" evidence="9">
    <location>
        <position position="165"/>
    </location>
    <ligand>
        <name>anthranilate</name>
        <dbReference type="ChEBI" id="CHEBI:16567"/>
        <label>2</label>
    </ligand>
</feature>
<dbReference type="UniPathway" id="UPA00035">
    <property type="reaction ID" value="UER00041"/>
</dbReference>
<feature type="binding site" evidence="9">
    <location>
        <position position="224"/>
    </location>
    <ligand>
        <name>Mg(2+)</name>
        <dbReference type="ChEBI" id="CHEBI:18420"/>
        <label>2</label>
    </ligand>
</feature>